<dbReference type="InterPro" id="IPR036058">
    <property type="entry name" value="Kazal_dom_sf"/>
</dbReference>
<keyword evidence="3" id="KW-0646">Protease inhibitor</keyword>
<evidence type="ECO:0000256" key="6">
    <source>
        <dbReference type="ARBA" id="ARBA00022900"/>
    </source>
</evidence>
<dbReference type="SUPFAM" id="SSF57196">
    <property type="entry name" value="EGF/Laminin"/>
    <property type="match status" value="2"/>
</dbReference>
<dbReference type="InterPro" id="IPR000742">
    <property type="entry name" value="EGF"/>
</dbReference>
<feature type="domain" description="Laminin EGF-like" evidence="10">
    <location>
        <begin position="258"/>
        <end position="309"/>
    </location>
</feature>
<name>A0A8J2MBE1_9BILA</name>
<feature type="disulfide bond" evidence="9">
    <location>
        <begin position="312"/>
        <end position="329"/>
    </location>
</feature>
<comment type="subcellular location">
    <subcellularLocation>
        <location evidence="1">Secreted</location>
    </subcellularLocation>
</comment>
<dbReference type="PROSITE" id="PS50027">
    <property type="entry name" value="EGF_LAM_2"/>
    <property type="match status" value="2"/>
</dbReference>
<feature type="disulfide bond" evidence="9">
    <location>
        <begin position="258"/>
        <end position="270"/>
    </location>
</feature>
<dbReference type="Gene3D" id="3.30.60.30">
    <property type="match status" value="5"/>
</dbReference>
<dbReference type="EMBL" id="CAKAEH010001655">
    <property type="protein sequence ID" value="CAG9538417.1"/>
    <property type="molecule type" value="Genomic_DNA"/>
</dbReference>
<dbReference type="PROSITE" id="PS51465">
    <property type="entry name" value="KAZAL_2"/>
    <property type="match status" value="5"/>
</dbReference>
<feature type="domain" description="Kazal-like" evidence="11">
    <location>
        <begin position="381"/>
        <end position="441"/>
    </location>
</feature>
<dbReference type="FunFam" id="2.10.25.10:FF:000094">
    <property type="entry name" value="Laminin subunit alpha-2"/>
    <property type="match status" value="1"/>
</dbReference>
<feature type="disulfide bond" evidence="9">
    <location>
        <begin position="331"/>
        <end position="340"/>
    </location>
</feature>
<organism evidence="12 13">
    <name type="scientific">Cercopithifilaria johnstoni</name>
    <dbReference type="NCBI Taxonomy" id="2874296"/>
    <lineage>
        <taxon>Eukaryota</taxon>
        <taxon>Metazoa</taxon>
        <taxon>Ecdysozoa</taxon>
        <taxon>Nematoda</taxon>
        <taxon>Chromadorea</taxon>
        <taxon>Rhabditida</taxon>
        <taxon>Spirurina</taxon>
        <taxon>Spiruromorpha</taxon>
        <taxon>Filarioidea</taxon>
        <taxon>Onchocercidae</taxon>
        <taxon>Cercopithifilaria</taxon>
    </lineage>
</organism>
<feature type="domain" description="Kazal-like" evidence="11">
    <location>
        <begin position="1"/>
        <end position="41"/>
    </location>
</feature>
<evidence type="ECO:0000259" key="11">
    <source>
        <dbReference type="PROSITE" id="PS51465"/>
    </source>
</evidence>
<feature type="domain" description="Kazal-like" evidence="11">
    <location>
        <begin position="196"/>
        <end position="250"/>
    </location>
</feature>
<evidence type="ECO:0000256" key="9">
    <source>
        <dbReference type="PROSITE-ProRule" id="PRU00460"/>
    </source>
</evidence>
<accession>A0A8J2MBE1</accession>
<feature type="disulfide bond" evidence="9">
    <location>
        <begin position="278"/>
        <end position="287"/>
    </location>
</feature>
<dbReference type="PROSITE" id="PS01248">
    <property type="entry name" value="EGF_LAM_1"/>
    <property type="match status" value="1"/>
</dbReference>
<evidence type="ECO:0000256" key="1">
    <source>
        <dbReference type="ARBA" id="ARBA00004613"/>
    </source>
</evidence>
<evidence type="ECO:0000313" key="13">
    <source>
        <dbReference type="Proteomes" id="UP000746747"/>
    </source>
</evidence>
<dbReference type="GO" id="GO:0005576">
    <property type="term" value="C:extracellular region"/>
    <property type="evidence" value="ECO:0007669"/>
    <property type="project" value="UniProtKB-SubCell"/>
</dbReference>
<dbReference type="PROSITE" id="PS00022">
    <property type="entry name" value="EGF_1"/>
    <property type="match status" value="1"/>
</dbReference>
<evidence type="ECO:0000256" key="4">
    <source>
        <dbReference type="ARBA" id="ARBA00022729"/>
    </source>
</evidence>
<dbReference type="SMART" id="SM00280">
    <property type="entry name" value="KAZAL"/>
    <property type="match status" value="5"/>
</dbReference>
<keyword evidence="2" id="KW-0964">Secreted</keyword>
<dbReference type="InterPro" id="IPR050653">
    <property type="entry name" value="Prot_Inhib_GrowthFact_Antg"/>
</dbReference>
<dbReference type="Pfam" id="PF00053">
    <property type="entry name" value="EGF_laminin"/>
    <property type="match status" value="2"/>
</dbReference>
<feature type="domain" description="Laminin EGF-like" evidence="10">
    <location>
        <begin position="310"/>
        <end position="356"/>
    </location>
</feature>
<keyword evidence="7 9" id="KW-1015">Disulfide bond</keyword>
<dbReference type="PANTHER" id="PTHR10913">
    <property type="entry name" value="FOLLISTATIN-RELATED"/>
    <property type="match status" value="1"/>
</dbReference>
<dbReference type="OrthoDB" id="88467at2759"/>
<keyword evidence="9" id="KW-0424">Laminin EGF-like domain</keyword>
<dbReference type="GO" id="GO:0030154">
    <property type="term" value="P:cell differentiation"/>
    <property type="evidence" value="ECO:0007669"/>
    <property type="project" value="TreeGrafter"/>
</dbReference>
<dbReference type="SUPFAM" id="SSF100895">
    <property type="entry name" value="Kazal-type serine protease inhibitors"/>
    <property type="match status" value="5"/>
</dbReference>
<dbReference type="InterPro" id="IPR002049">
    <property type="entry name" value="LE_dom"/>
</dbReference>
<dbReference type="SMART" id="SM00180">
    <property type="entry name" value="EGF_Lam"/>
    <property type="match status" value="2"/>
</dbReference>
<evidence type="ECO:0000256" key="8">
    <source>
        <dbReference type="ARBA" id="ARBA00023180"/>
    </source>
</evidence>
<proteinExistence type="predicted"/>
<keyword evidence="5" id="KW-0677">Repeat</keyword>
<dbReference type="Proteomes" id="UP000746747">
    <property type="component" value="Unassembled WGS sequence"/>
</dbReference>
<protein>
    <recommendedName>
        <fullName evidence="14">Agrin</fullName>
    </recommendedName>
</protein>
<gene>
    <name evidence="12" type="ORF">CJOHNSTONI_LOCUS8129</name>
</gene>
<dbReference type="PANTHER" id="PTHR10913:SF45">
    <property type="entry name" value="FOLLISTATIN, ISOFORM A-RELATED"/>
    <property type="match status" value="1"/>
</dbReference>
<sequence length="510" mass="55688">MRDALSIFQNGKTYDNECVLRRSACVSKIYNAVRHEGPCGLGACSGYDGCRPFEVCIDRNGQPVCECETCDSQLNEVCASDGITYANECKMRLESCLTGKFIYQKYSGVCDGCINVRCEFYAICVSDESGNGSCQCPDQCAYDNSGMICATDGITYRSECHMRQAACQQQKFIVIAFQGSCDSCSNTVCLDGQQCENGICSCPSNCPDVTENSTICGSDGILYPSKCHLKMAICHKGLEISPQHLNNCQQSLRKIDECSCNRIGSYSNVCDQHGQCRCLPGVGGKKCDHCMSGFWGLHLIAKGASGCQPCGCSVFGSSRFDCEQSTGRCQCKPDSYGLKCDSCSPDFILTSNGCMKKTELYAPKDCNDLRCYHGGVCAIALSGMPICKCTKQCSSDHLGIVAEMIICGSDGETYDNICELQQFACKHQLDLVPSSLGTCPQDVSNGSGEMQRRRERKLDAPTFSGNLCIDDTDCHIFNTYCGEMNFMKLRSCKCREGFFPSKDMTQCIQS</sequence>
<reference evidence="12" key="1">
    <citation type="submission" date="2021-09" db="EMBL/GenBank/DDBJ databases">
        <authorList>
            <consortium name="Pathogen Informatics"/>
        </authorList>
    </citation>
    <scope>NUCLEOTIDE SEQUENCE</scope>
</reference>
<keyword evidence="13" id="KW-1185">Reference proteome</keyword>
<dbReference type="FunFam" id="3.30.60.30:FF:000040">
    <property type="entry name" value="Agrin, putative"/>
    <property type="match status" value="1"/>
</dbReference>
<dbReference type="Pfam" id="PF07648">
    <property type="entry name" value="Kazal_2"/>
    <property type="match status" value="5"/>
</dbReference>
<evidence type="ECO:0008006" key="14">
    <source>
        <dbReference type="Google" id="ProtNLM"/>
    </source>
</evidence>
<evidence type="ECO:0000259" key="10">
    <source>
        <dbReference type="PROSITE" id="PS50027"/>
    </source>
</evidence>
<evidence type="ECO:0000256" key="7">
    <source>
        <dbReference type="ARBA" id="ARBA00023157"/>
    </source>
</evidence>
<dbReference type="Gene3D" id="2.10.25.10">
    <property type="entry name" value="Laminin"/>
    <property type="match status" value="2"/>
</dbReference>
<keyword evidence="8" id="KW-0325">Glycoprotein</keyword>
<evidence type="ECO:0000256" key="2">
    <source>
        <dbReference type="ARBA" id="ARBA00022525"/>
    </source>
</evidence>
<evidence type="ECO:0000313" key="12">
    <source>
        <dbReference type="EMBL" id="CAG9538417.1"/>
    </source>
</evidence>
<comment type="caution">
    <text evidence="12">The sequence shown here is derived from an EMBL/GenBank/DDBJ whole genome shotgun (WGS) entry which is preliminary data.</text>
</comment>
<keyword evidence="4" id="KW-0732">Signal</keyword>
<evidence type="ECO:0000256" key="3">
    <source>
        <dbReference type="ARBA" id="ARBA00022690"/>
    </source>
</evidence>
<dbReference type="InterPro" id="IPR002350">
    <property type="entry name" value="Kazal_dom"/>
</dbReference>
<feature type="domain" description="Kazal-like" evidence="11">
    <location>
        <begin position="66"/>
        <end position="112"/>
    </location>
</feature>
<keyword evidence="6" id="KW-0722">Serine protease inhibitor</keyword>
<comment type="caution">
    <text evidence="9">Lacks conserved residue(s) required for the propagation of feature annotation.</text>
</comment>
<evidence type="ECO:0000256" key="5">
    <source>
        <dbReference type="ARBA" id="ARBA00022737"/>
    </source>
</evidence>
<feature type="disulfide bond" evidence="9">
    <location>
        <begin position="310"/>
        <end position="322"/>
    </location>
</feature>
<feature type="domain" description="Kazal-like" evidence="11">
    <location>
        <begin position="128"/>
        <end position="183"/>
    </location>
</feature>
<dbReference type="CDD" id="cd00055">
    <property type="entry name" value="EGF_Lam"/>
    <property type="match status" value="2"/>
</dbReference>
<dbReference type="AlphaFoldDB" id="A0A8J2MBE1"/>
<dbReference type="CDD" id="cd00104">
    <property type="entry name" value="KAZAL_FS"/>
    <property type="match status" value="5"/>
</dbReference>